<evidence type="ECO:0000256" key="2">
    <source>
        <dbReference type="ARBA" id="ARBA00008954"/>
    </source>
</evidence>
<dbReference type="Gene3D" id="3.40.640.10">
    <property type="entry name" value="Type I PLP-dependent aspartate aminotransferase-like (Major domain)"/>
    <property type="match status" value="1"/>
</dbReference>
<dbReference type="InterPro" id="IPR015421">
    <property type="entry name" value="PyrdxlP-dep_Trfase_major"/>
</dbReference>
<keyword evidence="7" id="KW-1185">Reference proteome</keyword>
<evidence type="ECO:0000313" key="7">
    <source>
        <dbReference type="Proteomes" id="UP000231564"/>
    </source>
</evidence>
<dbReference type="GeneID" id="47722290"/>
<keyword evidence="6" id="KW-0808">Transferase</keyword>
<dbReference type="PANTHER" id="PTHR45688">
    <property type="match status" value="1"/>
</dbReference>
<dbReference type="InterPro" id="IPR015424">
    <property type="entry name" value="PyrdxlP-dep_Trfase"/>
</dbReference>
<dbReference type="CDD" id="cd12797">
    <property type="entry name" value="M23_peptidase"/>
    <property type="match status" value="1"/>
</dbReference>
<dbReference type="InterPro" id="IPR015422">
    <property type="entry name" value="PyrdxlP-dep_Trfase_small"/>
</dbReference>
<dbReference type="SUPFAM" id="SSF56112">
    <property type="entry name" value="Protein kinase-like (PK-like)"/>
    <property type="match status" value="1"/>
</dbReference>
<dbReference type="NCBIfam" id="NF004799">
    <property type="entry name" value="PRK06148.1"/>
    <property type="match status" value="1"/>
</dbReference>
<dbReference type="STRING" id="1349785.GCA_000509405_01534"/>
<accession>A0A2H1E7F7</accession>
<proteinExistence type="inferred from homology"/>
<evidence type="ECO:0000256" key="3">
    <source>
        <dbReference type="ARBA" id="ARBA00022898"/>
    </source>
</evidence>
<dbReference type="Pfam" id="PF01551">
    <property type="entry name" value="Peptidase_M23"/>
    <property type="match status" value="1"/>
</dbReference>
<sequence length="1010" mass="113744">MDYHSIKISTKQAEKILFDLYNIKGSASELPGEVDFNFRIKTSTSESYILKIARPEEDTAYLDFQQQLLQFIEKNGHHLTAPKVIHDKNNSPIATMVDAYGHTRKVRLLTWITGRVWSNVNPQSDQLRNSLGEQCGLLTKALQGFDHPKARRMFVWDINQSLWTTDYLHLFTSSEQQIITKFQKQFQAAQKSYSQLRKGVVHNDANNHNVIVSKDVLFPTVKAAIDYGDAIYTQIINDLAICCAYAIMHHHDPLEAALPIVKGYHTHFPLQEKELEHLYVAIAMRLIITVTKSAINKIKEPDNHYLLISEKPAWEVLKKWDLIHREFATYSFRTACGFSGHPKQNDFQTWAATQKFTLSDLFPSIAQNEVTHLDLSVSSKWIGHQEDFNNLDLFQFKIAQLQKSAPQKIIAGGYLEPRPLYTATTYDKVGNKGRENRSIHLGIDYWLPARTPVHALLDGEVVIAVNDAGYKEYGGLIVLKHYTSTVVFYSLYGHLSVASVAKHRVGDGIKKGQKIAELGMVSENGHWAPHLHFQLMLSLFDYTKDFPGVAYFSQIETWKSICPNPNLLFKISDLDPAKTPTNDELINYRKQHLGKSLSLQYNTPIKMVRGADQYLMDQYGKKYLDTVNNVAHVGHEHYQVVKAGQEQMALINTNSRYLHENINILAKELLETLPPQLNVLHFVNSGSEANELAIRMMKASTGERDIIASEVGYHGNANMCIDISSYKFDGKGGQGAPEHTHIFPLPDTFRGKYRGKDAAKKYIEEVQKQIDLIHSKGRGVGAFIIEPIISCGGQVELPEHFLAEVYTKIRAAGGICISDEVQTGCGRMGKTFWGFQLHQVIPDIVTIGKPLGNGHPIAAVACTQEIANSFANGMEYFNTFGGNPVSCAIGAEVLKVIKREKLQENALDVGEFLKTNLKKLAKEFPIIGDVRGEGLFLGIELVTANLTPLPDQTAYLANRMKEHGILMSTDGPDHNVLKIKPPLVFTKENATELLWYLRKICQEDFMKIKI</sequence>
<dbReference type="AlphaFoldDB" id="A0A2H1E7F7"/>
<dbReference type="CDD" id="cd00610">
    <property type="entry name" value="OAT_like"/>
    <property type="match status" value="1"/>
</dbReference>
<evidence type="ECO:0000313" key="6">
    <source>
        <dbReference type="EMBL" id="SFZ80615.1"/>
    </source>
</evidence>
<dbReference type="InterPro" id="IPR002575">
    <property type="entry name" value="Aminoglycoside_PTrfase"/>
</dbReference>
<dbReference type="Proteomes" id="UP000231564">
    <property type="component" value="Chromosome MARIT"/>
</dbReference>
<dbReference type="Pfam" id="PF01636">
    <property type="entry name" value="APH"/>
    <property type="match status" value="1"/>
</dbReference>
<dbReference type="InterPro" id="IPR049704">
    <property type="entry name" value="Aminotrans_3_PPA_site"/>
</dbReference>
<dbReference type="Gene3D" id="3.90.1200.10">
    <property type="match status" value="1"/>
</dbReference>
<evidence type="ECO:0000259" key="4">
    <source>
        <dbReference type="Pfam" id="PF01551"/>
    </source>
</evidence>
<dbReference type="PANTHER" id="PTHR45688:SF13">
    <property type="entry name" value="ALANINE--GLYOXYLATE AMINOTRANSFERASE 2-LIKE"/>
    <property type="match status" value="1"/>
</dbReference>
<dbReference type="GO" id="GO:0008483">
    <property type="term" value="F:transaminase activity"/>
    <property type="evidence" value="ECO:0007669"/>
    <property type="project" value="UniProtKB-KW"/>
</dbReference>
<dbReference type="KEGG" id="tmar:MARIT_0714"/>
<dbReference type="Gene3D" id="3.90.1150.10">
    <property type="entry name" value="Aspartate Aminotransferase, domain 1"/>
    <property type="match status" value="1"/>
</dbReference>
<comment type="cofactor">
    <cofactor evidence="1">
        <name>pyridoxal 5'-phosphate</name>
        <dbReference type="ChEBI" id="CHEBI:597326"/>
    </cofactor>
</comment>
<dbReference type="RefSeq" id="WP_100210769.1">
    <property type="nucleotide sequence ID" value="NZ_CP138495.1"/>
</dbReference>
<protein>
    <submittedName>
        <fullName evidence="6">Putative aminotransferase</fullName>
    </submittedName>
</protein>
<gene>
    <name evidence="6" type="ORF">MARIT_0714</name>
</gene>
<organism evidence="6 7">
    <name type="scientific">Tenacibaculum maritimum NCIMB 2154</name>
    <dbReference type="NCBI Taxonomy" id="1349785"/>
    <lineage>
        <taxon>Bacteria</taxon>
        <taxon>Pseudomonadati</taxon>
        <taxon>Bacteroidota</taxon>
        <taxon>Flavobacteriia</taxon>
        <taxon>Flavobacteriales</taxon>
        <taxon>Flavobacteriaceae</taxon>
        <taxon>Tenacibaculum</taxon>
    </lineage>
</organism>
<dbReference type="InterPro" id="IPR016047">
    <property type="entry name" value="M23ase_b-sheet_dom"/>
</dbReference>
<evidence type="ECO:0000256" key="1">
    <source>
        <dbReference type="ARBA" id="ARBA00001933"/>
    </source>
</evidence>
<name>A0A2H1E7F7_9FLAO</name>
<dbReference type="SUPFAM" id="SSF51261">
    <property type="entry name" value="Duplicated hybrid motif"/>
    <property type="match status" value="1"/>
</dbReference>
<keyword evidence="6" id="KW-0032">Aminotransferase</keyword>
<dbReference type="InterPro" id="IPR011055">
    <property type="entry name" value="Dup_hybrid_motif"/>
</dbReference>
<dbReference type="PROSITE" id="PS00600">
    <property type="entry name" value="AA_TRANSFER_CLASS_3"/>
    <property type="match status" value="1"/>
</dbReference>
<evidence type="ECO:0000259" key="5">
    <source>
        <dbReference type="Pfam" id="PF01636"/>
    </source>
</evidence>
<keyword evidence="3" id="KW-0663">Pyridoxal phosphate</keyword>
<feature type="domain" description="M23ase beta-sheet core" evidence="4">
    <location>
        <begin position="439"/>
        <end position="536"/>
    </location>
</feature>
<dbReference type="GO" id="GO:0030170">
    <property type="term" value="F:pyridoxal phosphate binding"/>
    <property type="evidence" value="ECO:0007669"/>
    <property type="project" value="InterPro"/>
</dbReference>
<dbReference type="Gene3D" id="2.70.70.10">
    <property type="entry name" value="Glucose Permease (Domain IIA)"/>
    <property type="match status" value="1"/>
</dbReference>
<dbReference type="EMBL" id="LT634361">
    <property type="protein sequence ID" value="SFZ80615.1"/>
    <property type="molecule type" value="Genomic_DNA"/>
</dbReference>
<dbReference type="Pfam" id="PF00202">
    <property type="entry name" value="Aminotran_3"/>
    <property type="match status" value="1"/>
</dbReference>
<dbReference type="SUPFAM" id="SSF53383">
    <property type="entry name" value="PLP-dependent transferases"/>
    <property type="match status" value="1"/>
</dbReference>
<dbReference type="OrthoDB" id="9801052at2"/>
<reference evidence="6 7" key="1">
    <citation type="submission" date="2016-11" db="EMBL/GenBank/DDBJ databases">
        <authorList>
            <person name="Jaros S."/>
            <person name="Januszkiewicz K."/>
            <person name="Wedrychowicz H."/>
        </authorList>
    </citation>
    <scope>NUCLEOTIDE SEQUENCE [LARGE SCALE GENOMIC DNA]</scope>
    <source>
        <strain evidence="6">NCIMB 2154T</strain>
    </source>
</reference>
<dbReference type="InterPro" id="IPR005814">
    <property type="entry name" value="Aminotrans_3"/>
</dbReference>
<dbReference type="InterPro" id="IPR011009">
    <property type="entry name" value="Kinase-like_dom_sf"/>
</dbReference>
<comment type="similarity">
    <text evidence="2">Belongs to the class-III pyridoxal-phosphate-dependent aminotransferase family.</text>
</comment>
<feature type="domain" description="Aminoglycoside phosphotransferase" evidence="5">
    <location>
        <begin position="28"/>
        <end position="253"/>
    </location>
</feature>